<dbReference type="AlphaFoldDB" id="A0A913ZUC6"/>
<feature type="domain" description="Cadherin" evidence="15">
    <location>
        <begin position="564"/>
        <end position="671"/>
    </location>
</feature>
<keyword evidence="17" id="KW-1185">Reference proteome</keyword>
<keyword evidence="10" id="KW-0325">Glycoprotein</keyword>
<proteinExistence type="predicted"/>
<dbReference type="InterPro" id="IPR015919">
    <property type="entry name" value="Cadherin-like_sf"/>
</dbReference>
<dbReference type="OrthoDB" id="6252479at2759"/>
<dbReference type="FunFam" id="2.60.40.60:FF:000007">
    <property type="entry name" value="Protocadherin alpha 2"/>
    <property type="match status" value="1"/>
</dbReference>
<evidence type="ECO:0000256" key="3">
    <source>
        <dbReference type="ARBA" id="ARBA00022692"/>
    </source>
</evidence>
<keyword evidence="7" id="KW-0130">Cell adhesion</keyword>
<evidence type="ECO:0000313" key="17">
    <source>
        <dbReference type="Proteomes" id="UP000887568"/>
    </source>
</evidence>
<keyword evidence="3 13" id="KW-0812">Transmembrane</keyword>
<feature type="domain" description="Cadherin" evidence="15">
    <location>
        <begin position="461"/>
        <end position="563"/>
    </location>
</feature>
<feature type="compositionally biased region" description="Polar residues" evidence="12">
    <location>
        <begin position="960"/>
        <end position="970"/>
    </location>
</feature>
<keyword evidence="5" id="KW-0677">Repeat</keyword>
<dbReference type="PROSITE" id="PS00232">
    <property type="entry name" value="CADHERIN_1"/>
    <property type="match status" value="4"/>
</dbReference>
<feature type="compositionally biased region" description="Low complexity" evidence="12">
    <location>
        <begin position="1003"/>
        <end position="1013"/>
    </location>
</feature>
<feature type="region of interest" description="Disordered" evidence="12">
    <location>
        <begin position="923"/>
        <end position="942"/>
    </location>
</feature>
<dbReference type="RefSeq" id="XP_038055182.1">
    <property type="nucleotide sequence ID" value="XM_038199254.1"/>
</dbReference>
<evidence type="ECO:0000256" key="4">
    <source>
        <dbReference type="ARBA" id="ARBA00022729"/>
    </source>
</evidence>
<dbReference type="InterPro" id="IPR020894">
    <property type="entry name" value="Cadherin_CS"/>
</dbReference>
<dbReference type="EnsemblMetazoa" id="XM_038199254.1">
    <property type="protein sequence ID" value="XP_038055182.1"/>
    <property type="gene ID" value="LOC119727385"/>
</dbReference>
<feature type="domain" description="Cadherin" evidence="15">
    <location>
        <begin position="241"/>
        <end position="348"/>
    </location>
</feature>
<evidence type="ECO:0000256" key="9">
    <source>
        <dbReference type="ARBA" id="ARBA00023136"/>
    </source>
</evidence>
<evidence type="ECO:0000256" key="5">
    <source>
        <dbReference type="ARBA" id="ARBA00022737"/>
    </source>
</evidence>
<dbReference type="Pfam" id="PF00028">
    <property type="entry name" value="Cadherin"/>
    <property type="match status" value="6"/>
</dbReference>
<comment type="subcellular location">
    <subcellularLocation>
        <location evidence="1">Cell membrane</location>
        <topology evidence="1">Single-pass type I membrane protein</topology>
    </subcellularLocation>
</comment>
<evidence type="ECO:0000256" key="12">
    <source>
        <dbReference type="SAM" id="MobiDB-lite"/>
    </source>
</evidence>
<dbReference type="InterPro" id="IPR050174">
    <property type="entry name" value="Protocadherin/Cadherin-CA"/>
</dbReference>
<evidence type="ECO:0000256" key="8">
    <source>
        <dbReference type="ARBA" id="ARBA00022989"/>
    </source>
</evidence>
<accession>A0A913ZUC6</accession>
<dbReference type="GO" id="GO:0005509">
    <property type="term" value="F:calcium ion binding"/>
    <property type="evidence" value="ECO:0007669"/>
    <property type="project" value="UniProtKB-UniRule"/>
</dbReference>
<feature type="domain" description="Cadherin" evidence="15">
    <location>
        <begin position="675"/>
        <end position="782"/>
    </location>
</feature>
<feature type="region of interest" description="Disordered" evidence="12">
    <location>
        <begin position="957"/>
        <end position="978"/>
    </location>
</feature>
<evidence type="ECO:0000256" key="7">
    <source>
        <dbReference type="ARBA" id="ARBA00022889"/>
    </source>
</evidence>
<evidence type="ECO:0000256" key="11">
    <source>
        <dbReference type="PROSITE-ProRule" id="PRU00043"/>
    </source>
</evidence>
<evidence type="ECO:0000256" key="13">
    <source>
        <dbReference type="SAM" id="Phobius"/>
    </source>
</evidence>
<dbReference type="Pfam" id="PF08266">
    <property type="entry name" value="Cadherin_2"/>
    <property type="match status" value="1"/>
</dbReference>
<dbReference type="PANTHER" id="PTHR24028:SF146">
    <property type="entry name" value="CADHERIN 96CB, ISOFORM D-RELATED"/>
    <property type="match status" value="1"/>
</dbReference>
<dbReference type="CDD" id="cd11304">
    <property type="entry name" value="Cadherin_repeat"/>
    <property type="match status" value="7"/>
</dbReference>
<dbReference type="Gene3D" id="2.60.40.60">
    <property type="entry name" value="Cadherins"/>
    <property type="match status" value="7"/>
</dbReference>
<feature type="region of interest" description="Disordered" evidence="12">
    <location>
        <begin position="1039"/>
        <end position="1178"/>
    </location>
</feature>
<evidence type="ECO:0000256" key="2">
    <source>
        <dbReference type="ARBA" id="ARBA00022475"/>
    </source>
</evidence>
<feature type="domain" description="Cadherin" evidence="15">
    <location>
        <begin position="42"/>
        <end position="129"/>
    </location>
</feature>
<feature type="compositionally biased region" description="Polar residues" evidence="12">
    <location>
        <begin position="923"/>
        <end position="934"/>
    </location>
</feature>
<dbReference type="FunFam" id="2.60.40.60:FF:000002">
    <property type="entry name" value="Protocadherin alpha 2"/>
    <property type="match status" value="1"/>
</dbReference>
<dbReference type="SMART" id="SM00112">
    <property type="entry name" value="CA"/>
    <property type="match status" value="7"/>
</dbReference>
<dbReference type="OMA" id="REVITIR"/>
<evidence type="ECO:0000259" key="15">
    <source>
        <dbReference type="PROSITE" id="PS50268"/>
    </source>
</evidence>
<feature type="domain" description="Cadherin" evidence="15">
    <location>
        <begin position="361"/>
        <end position="460"/>
    </location>
</feature>
<dbReference type="InterPro" id="IPR013164">
    <property type="entry name" value="Cadherin_N"/>
</dbReference>
<keyword evidence="8 13" id="KW-1133">Transmembrane helix</keyword>
<dbReference type="PROSITE" id="PS50268">
    <property type="entry name" value="CADHERIN_2"/>
    <property type="match status" value="7"/>
</dbReference>
<evidence type="ECO:0000256" key="1">
    <source>
        <dbReference type="ARBA" id="ARBA00004251"/>
    </source>
</evidence>
<feature type="compositionally biased region" description="Polar residues" evidence="12">
    <location>
        <begin position="1147"/>
        <end position="1160"/>
    </location>
</feature>
<keyword evidence="2" id="KW-1003">Cell membrane</keyword>
<evidence type="ECO:0000256" key="10">
    <source>
        <dbReference type="ARBA" id="ARBA00023180"/>
    </source>
</evidence>
<dbReference type="Proteomes" id="UP000887568">
    <property type="component" value="Unplaced"/>
</dbReference>
<dbReference type="SUPFAM" id="SSF49313">
    <property type="entry name" value="Cadherin-like"/>
    <property type="match status" value="7"/>
</dbReference>
<feature type="signal peptide" evidence="14">
    <location>
        <begin position="1"/>
        <end position="22"/>
    </location>
</feature>
<dbReference type="GO" id="GO:0005886">
    <property type="term" value="C:plasma membrane"/>
    <property type="evidence" value="ECO:0007669"/>
    <property type="project" value="UniProtKB-SubCell"/>
</dbReference>
<dbReference type="PANTHER" id="PTHR24028">
    <property type="entry name" value="CADHERIN-87A"/>
    <property type="match status" value="1"/>
</dbReference>
<keyword evidence="4 14" id="KW-0732">Signal</keyword>
<dbReference type="GO" id="GO:0007156">
    <property type="term" value="P:homophilic cell adhesion via plasma membrane adhesion molecules"/>
    <property type="evidence" value="ECO:0007669"/>
    <property type="project" value="InterPro"/>
</dbReference>
<feature type="region of interest" description="Disordered" evidence="12">
    <location>
        <begin position="996"/>
        <end position="1017"/>
    </location>
</feature>
<protein>
    <recommendedName>
        <fullName evidence="15">Cadherin domain-containing protein</fullName>
    </recommendedName>
</protein>
<keyword evidence="6 11" id="KW-0106">Calcium</keyword>
<keyword evidence="9 13" id="KW-0472">Membrane</keyword>
<feature type="transmembrane region" description="Helical" evidence="13">
    <location>
        <begin position="812"/>
        <end position="836"/>
    </location>
</feature>
<evidence type="ECO:0000256" key="6">
    <source>
        <dbReference type="ARBA" id="ARBA00022837"/>
    </source>
</evidence>
<dbReference type="PRINTS" id="PR00205">
    <property type="entry name" value="CADHERIN"/>
</dbReference>
<dbReference type="FunFam" id="2.60.40.60:FF:000092">
    <property type="entry name" value="Protocadherin 8"/>
    <property type="match status" value="1"/>
</dbReference>
<feature type="domain" description="Cadherin" evidence="15">
    <location>
        <begin position="130"/>
        <end position="240"/>
    </location>
</feature>
<reference evidence="16" key="1">
    <citation type="submission" date="2022-11" db="UniProtKB">
        <authorList>
            <consortium name="EnsemblMetazoa"/>
        </authorList>
    </citation>
    <scope>IDENTIFICATION</scope>
</reference>
<evidence type="ECO:0000256" key="14">
    <source>
        <dbReference type="SAM" id="SignalP"/>
    </source>
</evidence>
<dbReference type="InterPro" id="IPR002126">
    <property type="entry name" value="Cadherin-like_dom"/>
</dbReference>
<name>A0A913ZUC6_PATMI</name>
<sequence>MALSASVLCISLICNLLTVAWTQEITYTILEEQEAYTVGNLAADLNIETTPVTRFQFLTATWENQTYFRLNGLTGDISTTGKIDRESVCALNELTCQYELEVLVMPQSEYRFIRIHVVIEDVNDHPPRFSEAILPLEISETVALGTKIPLETAEDPDVRENSVQEYSLLNDYDGTFGLFVQRFVDNTISLQLEVTAELDRETRSRYLLTLLAHDGGDPPKTGSVILNVTVQDSNDNAPQFQRSSYTVSIEENAAISTEILQVVAMDPDWGTNGQIEYSFSSSVTQAARQALQIDEVTGMISIKGLLDYEQQQSFQLVIRAANRVANPVPDYTTVTINIIDINDNYPSLTVTPLEAGPNGWVHLSEDTSTGTLVAFVKASDPDGGSSGMVRISLSDTLSDFGLQEVSDGQYFLSTLRTLDREAVDVYNISIQAMDQGSPPKTTIRHLVIIVEDINDNPPFFATPIYYANIDENNRLSSPVVTLSASDPDEGMNSEITYQLWTQRDMFAVDASTGVITAEVVLDREAQASISLFVSACDQGVPTLCSNATVIVDVQDQNDHQPVFKQPGYQFTIPENQFVNSVVGFTKATDDDAGLNAQLTYAIREADSNGASEFFHIVAQTGKILTTQVIDFEEHKEFQFTVTVTDHGIAPQTSEVLVSITVRDENDNAPEVISPNSANDTFFIPQSAGAGFLVVPIEASDQDQGVNSQLSYSISSGDKRGIFGINTAGQLLTAQKIASSWEGVHAVTVQISDGGTPMQTTPLELIIVITDLDFNTSLPAKVFFERFNLTAADFGLADQDDSDQQDSDPLSSWPVITAIVLGSVFILLVLVFLLVYLKCRSKAKPQQVYTVPPDLPSSESHTSADYFSEVHSMTPQRKLSTDTCLSVTTSLGSVQSKNIMKWRAQAVQANGTLDSRLGNLQMTTFGSNSDVMSDTSARRTPETDAEVQRLLNILRMETDAVSDNSRSSYDSGQGDHEEHDSAQNVFPIQHYVRGTPRSASCPKLSGLSGQGQASSRDHYMASPHCTQECATLGHSDQCWNRHERPHERPHRPRSASASIIPQQPIHRPIGLYADRSGGYNIDAHSPGGNTLTKSHNDKTSLSDSRRGSNDNYTNAAARNHSRNDYSPATDGHHSGNYGTVSRGATGKQRANANSSHGSTLPQDHASNKHYRNSNTPLILSPITEDPMEITDPRSAAHNVNSYEDFKNRCGISDQVYPISNVVRHKNGAVYDHYGLGELQSDAADVDFGYQTDVTSGYFPQQSIQTCL</sequence>
<organism evidence="16 17">
    <name type="scientific">Patiria miniata</name>
    <name type="common">Bat star</name>
    <name type="synonym">Asterina miniata</name>
    <dbReference type="NCBI Taxonomy" id="46514"/>
    <lineage>
        <taxon>Eukaryota</taxon>
        <taxon>Metazoa</taxon>
        <taxon>Echinodermata</taxon>
        <taxon>Eleutherozoa</taxon>
        <taxon>Asterozoa</taxon>
        <taxon>Asteroidea</taxon>
        <taxon>Valvatacea</taxon>
        <taxon>Valvatida</taxon>
        <taxon>Asterinidae</taxon>
        <taxon>Patiria</taxon>
    </lineage>
</organism>
<feature type="compositionally biased region" description="Basic and acidic residues" evidence="12">
    <location>
        <begin position="1093"/>
        <end position="1107"/>
    </location>
</feature>
<dbReference type="FunFam" id="2.60.40.60:FF:000020">
    <property type="entry name" value="Dachsous cadherin-related 1b"/>
    <property type="match status" value="2"/>
</dbReference>
<evidence type="ECO:0000313" key="16">
    <source>
        <dbReference type="EnsemblMetazoa" id="XP_038055182.1"/>
    </source>
</evidence>
<dbReference type="GeneID" id="119727385"/>
<feature type="chain" id="PRO_5037955090" description="Cadherin domain-containing protein" evidence="14">
    <location>
        <begin position="23"/>
        <end position="1266"/>
    </location>
</feature>